<keyword evidence="3" id="KW-0238">DNA-binding</keyword>
<organism evidence="6 7">
    <name type="scientific">Aromatoleum anaerobium</name>
    <dbReference type="NCBI Taxonomy" id="182180"/>
    <lineage>
        <taxon>Bacteria</taxon>
        <taxon>Pseudomonadati</taxon>
        <taxon>Pseudomonadota</taxon>
        <taxon>Betaproteobacteria</taxon>
        <taxon>Rhodocyclales</taxon>
        <taxon>Rhodocyclaceae</taxon>
        <taxon>Aromatoleum</taxon>
    </lineage>
</organism>
<evidence type="ECO:0000256" key="4">
    <source>
        <dbReference type="SAM" id="Coils"/>
    </source>
</evidence>
<keyword evidence="4" id="KW-0175">Coiled coil</keyword>
<dbReference type="InterPro" id="IPR052021">
    <property type="entry name" value="Type-I_RS_S_subunit"/>
</dbReference>
<keyword evidence="2" id="KW-0680">Restriction system</keyword>
<keyword evidence="6" id="KW-0255">Endonuclease</keyword>
<dbReference type="SUPFAM" id="SSF116734">
    <property type="entry name" value="DNA methylase specificity domain"/>
    <property type="match status" value="2"/>
</dbReference>
<feature type="domain" description="Type I restriction modification DNA specificity" evidence="5">
    <location>
        <begin position="209"/>
        <end position="381"/>
    </location>
</feature>
<dbReference type="PANTHER" id="PTHR30408">
    <property type="entry name" value="TYPE-1 RESTRICTION ENZYME ECOKI SPECIFICITY PROTEIN"/>
    <property type="match status" value="1"/>
</dbReference>
<comment type="caution">
    <text evidence="6">The sequence shown here is derived from an EMBL/GenBank/DDBJ whole genome shotgun (WGS) entry which is preliminary data.</text>
</comment>
<evidence type="ECO:0000313" key="7">
    <source>
        <dbReference type="Proteomes" id="UP000615989"/>
    </source>
</evidence>
<gene>
    <name evidence="6" type="ORF">GO606_04175</name>
</gene>
<dbReference type="Gene3D" id="3.90.220.20">
    <property type="entry name" value="DNA methylase specificity domains"/>
    <property type="match status" value="2"/>
</dbReference>
<feature type="coiled-coil region" evidence="4">
    <location>
        <begin position="164"/>
        <end position="195"/>
    </location>
</feature>
<accession>A0ABX1PJ24</accession>
<dbReference type="InterPro" id="IPR000055">
    <property type="entry name" value="Restrct_endonuc_typeI_TRD"/>
</dbReference>
<dbReference type="GO" id="GO:0004519">
    <property type="term" value="F:endonuclease activity"/>
    <property type="evidence" value="ECO:0007669"/>
    <property type="project" value="UniProtKB-KW"/>
</dbReference>
<protein>
    <submittedName>
        <fullName evidence="6">Restriction endonuclease subunit S</fullName>
    </submittedName>
</protein>
<evidence type="ECO:0000256" key="1">
    <source>
        <dbReference type="ARBA" id="ARBA00010923"/>
    </source>
</evidence>
<evidence type="ECO:0000259" key="5">
    <source>
        <dbReference type="Pfam" id="PF01420"/>
    </source>
</evidence>
<keyword evidence="6" id="KW-0378">Hydrolase</keyword>
<name>A0ABX1PJ24_9RHOO</name>
<feature type="domain" description="Type I restriction modification DNA specificity" evidence="5">
    <location>
        <begin position="25"/>
        <end position="183"/>
    </location>
</feature>
<reference evidence="6" key="1">
    <citation type="submission" date="2019-12" db="EMBL/GenBank/DDBJ databases">
        <title>Comparative genomics gives insights into the taxonomy of the Azoarcus-Aromatoleum group and reveals separate origins of nif in the plant-associated Azoarcus and non-plant-associated Aromatoleum sub-groups.</title>
        <authorList>
            <person name="Lafos M."/>
            <person name="Maluk M."/>
            <person name="Batista M."/>
            <person name="Junghare M."/>
            <person name="Carmona M."/>
            <person name="Faoro H."/>
            <person name="Cruz L.M."/>
            <person name="Battistoni F."/>
            <person name="De Souza E."/>
            <person name="Pedrosa F."/>
            <person name="Chen W.-M."/>
            <person name="Poole P.S."/>
            <person name="Dixon R.A."/>
            <person name="James E.K."/>
        </authorList>
    </citation>
    <scope>NUCLEOTIDE SEQUENCE</scope>
    <source>
        <strain evidence="6">LuFRes1</strain>
    </source>
</reference>
<dbReference type="RefSeq" id="WP_169117331.1">
    <property type="nucleotide sequence ID" value="NZ_WTVG02000038.1"/>
</dbReference>
<dbReference type="Proteomes" id="UP000615989">
    <property type="component" value="Unassembled WGS sequence"/>
</dbReference>
<dbReference type="Pfam" id="PF01420">
    <property type="entry name" value="Methylase_S"/>
    <property type="match status" value="2"/>
</dbReference>
<evidence type="ECO:0000256" key="3">
    <source>
        <dbReference type="ARBA" id="ARBA00023125"/>
    </source>
</evidence>
<dbReference type="EMBL" id="WTVG01000007">
    <property type="protein sequence ID" value="NMG23928.1"/>
    <property type="molecule type" value="Genomic_DNA"/>
</dbReference>
<keyword evidence="6" id="KW-0540">Nuclease</keyword>
<keyword evidence="7" id="KW-1185">Reference proteome</keyword>
<evidence type="ECO:0000256" key="2">
    <source>
        <dbReference type="ARBA" id="ARBA00022747"/>
    </source>
</evidence>
<proteinExistence type="inferred from homology"/>
<dbReference type="CDD" id="cd17294">
    <property type="entry name" value="RMtype1_S_MmaC7ORF19P_TRD1-CR1_like"/>
    <property type="match status" value="1"/>
</dbReference>
<dbReference type="PANTHER" id="PTHR30408:SF12">
    <property type="entry name" value="TYPE I RESTRICTION ENZYME MJAVIII SPECIFICITY SUBUNIT"/>
    <property type="match status" value="1"/>
</dbReference>
<comment type="similarity">
    <text evidence="1">Belongs to the type-I restriction system S methylase family.</text>
</comment>
<evidence type="ECO:0000313" key="6">
    <source>
        <dbReference type="EMBL" id="NMG23928.1"/>
    </source>
</evidence>
<dbReference type="Gene3D" id="1.10.287.1120">
    <property type="entry name" value="Bipartite methylase S protein"/>
    <property type="match status" value="2"/>
</dbReference>
<sequence>MEVKEPGARYLAKPAYKQTEVGLIPDDWEVVSVGCIGTFSSGARISIAMLGPESSDAPVPVYGGNGIAGFTKSALVQNPTVVIGRVGQRCGQVFITSGPSWVTDNALYPRSLHRPMYVPFLARALAAAGLNDLKNRNDLPLVTQSILHAVRIGIPATNAEQETIAEALSAADALIESLEQLLAKKRQIKQGAMQELLTGHKRLPGFAGEWDYKLIGEFTDCTAGGTPSTRVPAYWGGSIRWMNSGELNLNTVTEVEGRITEEGLRNSSTKLIPANCVLIGLAGQGKTRGTVAINLVSLCTNQSIAAIFPNESFDSRYLYYNLDNRYDELRELSTGDGGRGGLNLTIIRSLVVPYPSVPEQTAIATVLADMDAETAALEARLAKACSLKQGMMQELLTGRIRLV</sequence>
<dbReference type="InterPro" id="IPR044946">
    <property type="entry name" value="Restrct_endonuc_typeI_TRD_sf"/>
</dbReference>